<accession>A0A2S6IF15</accession>
<dbReference type="Pfam" id="PF16289">
    <property type="entry name" value="PIN_12"/>
    <property type="match status" value="1"/>
</dbReference>
<dbReference type="RefSeq" id="WP_104516666.1">
    <property type="nucleotide sequence ID" value="NZ_MQVW01000014.1"/>
</dbReference>
<dbReference type="Proteomes" id="UP000239002">
    <property type="component" value="Unassembled WGS sequence"/>
</dbReference>
<protein>
    <recommendedName>
        <fullName evidence="1">DUF4935 domain-containing protein</fullName>
    </recommendedName>
</protein>
<keyword evidence="3" id="KW-1185">Reference proteome</keyword>
<evidence type="ECO:0000313" key="2">
    <source>
        <dbReference type="EMBL" id="PPK92776.1"/>
    </source>
</evidence>
<dbReference type="InterPro" id="IPR032557">
    <property type="entry name" value="DUF4935"/>
</dbReference>
<sequence length="371" mass="43277">MLLESEFLFLDTSIFQAQNFTEGEEINKLFKTCADEGINICIVDIIHRECHKRIESILTRAKTLYKQANTNFSKEGRVLRLLEDYNSFNPLPKIDIVKEHARICEIFDAFLKKYNVSIISSDNSSIAEVFEQYFTKKSPFGQGQKKDEFPDAFVLNTIEIFCKERKCKAFLLSQDNDMLTYESERIISQNGIADMLNSIVNAKEAYKSLYELVNDDLNNTTFITTADLEGNEDAFSVLLYEELISDPHYLEAEYEPGEINNFTYINSIITSLDEYAVEAQIKGYVDIMIPMYYNDLSSAFYDREDGRYYNVTNISEQSIYQLEVTFQALFEFDYDGNEIKNFKFSTIWELDLIDWEKTDENITEKSEYGEW</sequence>
<evidence type="ECO:0000313" key="3">
    <source>
        <dbReference type="Proteomes" id="UP000239002"/>
    </source>
</evidence>
<gene>
    <name evidence="2" type="ORF">LY01_02862</name>
</gene>
<dbReference type="AlphaFoldDB" id="A0A2S6IF15"/>
<feature type="domain" description="DUF4935" evidence="1">
    <location>
        <begin position="8"/>
        <end position="178"/>
    </location>
</feature>
<comment type="caution">
    <text evidence="2">The sequence shown here is derived from an EMBL/GenBank/DDBJ whole genome shotgun (WGS) entry which is preliminary data.</text>
</comment>
<name>A0A2S6IF15_9FLAO</name>
<dbReference type="EMBL" id="PTJE01000009">
    <property type="protein sequence ID" value="PPK92776.1"/>
    <property type="molecule type" value="Genomic_DNA"/>
</dbReference>
<reference evidence="2 3" key="1">
    <citation type="submission" date="2018-02" db="EMBL/GenBank/DDBJ databases">
        <title>Genomic Encyclopedia of Archaeal and Bacterial Type Strains, Phase II (KMG-II): from individual species to whole genera.</title>
        <authorList>
            <person name="Goeker M."/>
        </authorList>
    </citation>
    <scope>NUCLEOTIDE SEQUENCE [LARGE SCALE GENOMIC DNA]</scope>
    <source>
        <strain evidence="2 3">DSM 16809</strain>
    </source>
</reference>
<evidence type="ECO:0000259" key="1">
    <source>
        <dbReference type="Pfam" id="PF16289"/>
    </source>
</evidence>
<proteinExistence type="predicted"/>
<dbReference type="OrthoDB" id="9766796at2"/>
<organism evidence="2 3">
    <name type="scientific">Nonlabens xylanidelens</name>
    <dbReference type="NCBI Taxonomy" id="191564"/>
    <lineage>
        <taxon>Bacteria</taxon>
        <taxon>Pseudomonadati</taxon>
        <taxon>Bacteroidota</taxon>
        <taxon>Flavobacteriia</taxon>
        <taxon>Flavobacteriales</taxon>
        <taxon>Flavobacteriaceae</taxon>
        <taxon>Nonlabens</taxon>
    </lineage>
</organism>